<dbReference type="Gene3D" id="1.25.40.340">
    <property type="match status" value="1"/>
</dbReference>
<feature type="domain" description="DhaL" evidence="3">
    <location>
        <begin position="7"/>
        <end position="203"/>
    </location>
</feature>
<keyword evidence="2 4" id="KW-0418">Kinase</keyword>
<dbReference type="PANTHER" id="PTHR28629">
    <property type="entry name" value="TRIOKINASE/FMN CYCLASE"/>
    <property type="match status" value="1"/>
</dbReference>
<dbReference type="GO" id="GO:0019563">
    <property type="term" value="P:glycerol catabolic process"/>
    <property type="evidence" value="ECO:0007669"/>
    <property type="project" value="TreeGrafter"/>
</dbReference>
<dbReference type="GO" id="GO:0004371">
    <property type="term" value="F:glycerone kinase activity"/>
    <property type="evidence" value="ECO:0007669"/>
    <property type="project" value="InterPro"/>
</dbReference>
<evidence type="ECO:0000259" key="3">
    <source>
        <dbReference type="PROSITE" id="PS51480"/>
    </source>
</evidence>
<sequence length="206" mass="20387">MSAFSLSQALAWIKAAAQSIDANAAHLSELDAAIGDGDHGANMARGMAAVTKKIDSAPPADLAALFKSVGMTLLSSVGGASGPLYGGFFLELGKQSAGKTELDAAGLAAVLGAGLGDIRRRGKAEPGDKTMVDALIPAIDALAAASDLAQGTAKAAETARAAATATAPMLARKGRASYLGERSIGHQDPGANSVALLFAALAQACA</sequence>
<dbReference type="InterPro" id="IPR050861">
    <property type="entry name" value="Dihydroxyacetone_Kinase"/>
</dbReference>
<keyword evidence="1" id="KW-0808">Transferase</keyword>
<dbReference type="AlphaFoldDB" id="A0A7C9V073"/>
<evidence type="ECO:0000256" key="2">
    <source>
        <dbReference type="ARBA" id="ARBA00022777"/>
    </source>
</evidence>
<accession>A0A7C9V073</accession>
<organism evidence="4 5">
    <name type="scientific">Magnetospirillum aberrantis SpK</name>
    <dbReference type="NCBI Taxonomy" id="908842"/>
    <lineage>
        <taxon>Bacteria</taxon>
        <taxon>Pseudomonadati</taxon>
        <taxon>Pseudomonadota</taxon>
        <taxon>Alphaproteobacteria</taxon>
        <taxon>Rhodospirillales</taxon>
        <taxon>Rhodospirillaceae</taxon>
        <taxon>Magnetospirillum</taxon>
    </lineage>
</organism>
<keyword evidence="5" id="KW-1185">Reference proteome</keyword>
<dbReference type="GO" id="GO:0005829">
    <property type="term" value="C:cytosol"/>
    <property type="evidence" value="ECO:0007669"/>
    <property type="project" value="TreeGrafter"/>
</dbReference>
<dbReference type="RefSeq" id="WP_163680514.1">
    <property type="nucleotide sequence ID" value="NZ_JAAIYP010000039.1"/>
</dbReference>
<dbReference type="InterPro" id="IPR012737">
    <property type="entry name" value="DhaK_L_YcgS"/>
</dbReference>
<dbReference type="EMBL" id="JAAIYP010000039">
    <property type="protein sequence ID" value="NFV81073.1"/>
    <property type="molecule type" value="Genomic_DNA"/>
</dbReference>
<dbReference type="SMART" id="SM01120">
    <property type="entry name" value="Dak2"/>
    <property type="match status" value="1"/>
</dbReference>
<dbReference type="FunFam" id="1.25.40.340:FF:000002">
    <property type="entry name" value="Dihydroxyacetone kinase, L subunit"/>
    <property type="match status" value="1"/>
</dbReference>
<dbReference type="PROSITE" id="PS51480">
    <property type="entry name" value="DHAL"/>
    <property type="match status" value="1"/>
</dbReference>
<evidence type="ECO:0000313" key="4">
    <source>
        <dbReference type="EMBL" id="NFV81073.1"/>
    </source>
</evidence>
<reference evidence="4 5" key="1">
    <citation type="submission" date="2020-02" db="EMBL/GenBank/DDBJ databases">
        <authorList>
            <person name="Dziuba M."/>
            <person name="Kuznetsov B."/>
            <person name="Mardanov A."/>
            <person name="Ravin N."/>
            <person name="Grouzdev D."/>
        </authorList>
    </citation>
    <scope>NUCLEOTIDE SEQUENCE [LARGE SCALE GENOMIC DNA]</scope>
    <source>
        <strain evidence="4 5">SpK</strain>
    </source>
</reference>
<dbReference type="Pfam" id="PF02734">
    <property type="entry name" value="Dak2"/>
    <property type="match status" value="1"/>
</dbReference>
<dbReference type="InterPro" id="IPR036117">
    <property type="entry name" value="DhaL_dom_sf"/>
</dbReference>
<dbReference type="PANTHER" id="PTHR28629:SF4">
    <property type="entry name" value="TRIOKINASE_FMN CYCLASE"/>
    <property type="match status" value="1"/>
</dbReference>
<dbReference type="NCBIfam" id="TIGR02365">
    <property type="entry name" value="dha_L_ycgS"/>
    <property type="match status" value="1"/>
</dbReference>
<protein>
    <submittedName>
        <fullName evidence="4">Dihydroxyacetone kinase subunit L</fullName>
    </submittedName>
</protein>
<evidence type="ECO:0000313" key="5">
    <source>
        <dbReference type="Proteomes" id="UP000480684"/>
    </source>
</evidence>
<evidence type="ECO:0000256" key="1">
    <source>
        <dbReference type="ARBA" id="ARBA00022679"/>
    </source>
</evidence>
<comment type="caution">
    <text evidence="4">The sequence shown here is derived from an EMBL/GenBank/DDBJ whole genome shotgun (WGS) entry which is preliminary data.</text>
</comment>
<dbReference type="SUPFAM" id="SSF101473">
    <property type="entry name" value="DhaL-like"/>
    <property type="match status" value="1"/>
</dbReference>
<dbReference type="InterPro" id="IPR004007">
    <property type="entry name" value="DhaL_dom"/>
</dbReference>
<dbReference type="Proteomes" id="UP000480684">
    <property type="component" value="Unassembled WGS sequence"/>
</dbReference>
<proteinExistence type="predicted"/>
<name>A0A7C9V073_9PROT</name>
<gene>
    <name evidence="4" type="primary">dhaL</name>
    <name evidence="4" type="ORF">G4223_13220</name>
</gene>